<feature type="coiled-coil region" evidence="8">
    <location>
        <begin position="24"/>
        <end position="91"/>
    </location>
</feature>
<keyword evidence="3" id="KW-0813">Transport</keyword>
<evidence type="ECO:0000256" key="7">
    <source>
        <dbReference type="NCBIfam" id="TIGR03825"/>
    </source>
</evidence>
<proteinExistence type="inferred from homology"/>
<evidence type="ECO:0000313" key="10">
    <source>
        <dbReference type="EMBL" id="MDQ0161735.1"/>
    </source>
</evidence>
<evidence type="ECO:0000256" key="3">
    <source>
        <dbReference type="ARBA" id="ARBA00022448"/>
    </source>
</evidence>
<dbReference type="Pfam" id="PF02108">
    <property type="entry name" value="FliH"/>
    <property type="match status" value="1"/>
</dbReference>
<dbReference type="Proteomes" id="UP001225646">
    <property type="component" value="Unassembled WGS sequence"/>
</dbReference>
<evidence type="ECO:0000256" key="8">
    <source>
        <dbReference type="SAM" id="Coils"/>
    </source>
</evidence>
<feature type="domain" description="Flagellar assembly protein FliH/Type III secretion system HrpE" evidence="9">
    <location>
        <begin position="125"/>
        <end position="236"/>
    </location>
</feature>
<keyword evidence="4" id="KW-1005">Bacterial flagellum biogenesis</keyword>
<dbReference type="NCBIfam" id="TIGR03825">
    <property type="entry name" value="FliH_bacil"/>
    <property type="match status" value="1"/>
</dbReference>
<keyword evidence="10" id="KW-0966">Cell projection</keyword>
<dbReference type="InterPro" id="IPR051472">
    <property type="entry name" value="T3SS_Stator/FliH"/>
</dbReference>
<dbReference type="InterPro" id="IPR022524">
    <property type="entry name" value="FliH_Bacilli"/>
</dbReference>
<comment type="caution">
    <text evidence="10">The sequence shown here is derived from an EMBL/GenBank/DDBJ whole genome shotgun (WGS) entry which is preliminary data.</text>
</comment>
<name>A0ABT9VLJ1_9BACI</name>
<evidence type="ECO:0000313" key="11">
    <source>
        <dbReference type="Proteomes" id="UP001225646"/>
    </source>
</evidence>
<keyword evidence="10" id="KW-0282">Flagellum</keyword>
<evidence type="ECO:0000256" key="6">
    <source>
        <dbReference type="ARBA" id="ARBA00023225"/>
    </source>
</evidence>
<keyword evidence="8" id="KW-0175">Coiled coil</keyword>
<organism evidence="10 11">
    <name type="scientific">Aeribacillus alveayuensis</name>
    <dbReference type="NCBI Taxonomy" id="279215"/>
    <lineage>
        <taxon>Bacteria</taxon>
        <taxon>Bacillati</taxon>
        <taxon>Bacillota</taxon>
        <taxon>Bacilli</taxon>
        <taxon>Bacillales</taxon>
        <taxon>Bacillaceae</taxon>
        <taxon>Aeribacillus</taxon>
    </lineage>
</organism>
<dbReference type="PANTHER" id="PTHR34982:SF1">
    <property type="entry name" value="FLAGELLAR ASSEMBLY PROTEIN FLIH"/>
    <property type="match status" value="1"/>
</dbReference>
<comment type="similarity">
    <text evidence="2">Belongs to the FliH family.</text>
</comment>
<protein>
    <recommendedName>
        <fullName evidence="7">Flagellar assembly protein FliH</fullName>
    </recommendedName>
</protein>
<dbReference type="PANTHER" id="PTHR34982">
    <property type="entry name" value="YOP PROTEINS TRANSLOCATION PROTEIN L"/>
    <property type="match status" value="1"/>
</dbReference>
<comment type="function">
    <text evidence="1">Needed for flagellar regrowth and assembly.</text>
</comment>
<keyword evidence="5" id="KW-0653">Protein transport</keyword>
<gene>
    <name evidence="10" type="ORF">J2S06_000805</name>
</gene>
<keyword evidence="6" id="KW-1006">Bacterial flagellum protein export</keyword>
<accession>A0ABT9VLJ1</accession>
<evidence type="ECO:0000256" key="4">
    <source>
        <dbReference type="ARBA" id="ARBA00022795"/>
    </source>
</evidence>
<keyword evidence="11" id="KW-1185">Reference proteome</keyword>
<dbReference type="InterPro" id="IPR018035">
    <property type="entry name" value="Flagellar_FliH/T3SS_HrpE"/>
</dbReference>
<evidence type="ECO:0000259" key="9">
    <source>
        <dbReference type="Pfam" id="PF02108"/>
    </source>
</evidence>
<keyword evidence="10" id="KW-0969">Cilium</keyword>
<sequence length="247" mass="29112">MSKVIKSRYSPFQCEPLRLTLKEIKREEEMQEHSENQSKQMELNAYEQAERIIQEAQIKKEQIIQEIEKEKQQWEKERERLKEKTKKAGYEEGFQAGKEAGLKQYEEMIHHAKEVIHLAKLDYHKKLESSAETILLIAMKAAEKIIQTKLEEQPERFLNIVHSVIEEVKENPEVKICVHPKHYELVVQNKEELQSLFTMDVELYIIPEHKLETFAVEVESTSGKIDASVSTQVEQLKMQLLDLIRED</sequence>
<dbReference type="EMBL" id="JAUSTR010000001">
    <property type="protein sequence ID" value="MDQ0161735.1"/>
    <property type="molecule type" value="Genomic_DNA"/>
</dbReference>
<evidence type="ECO:0000256" key="5">
    <source>
        <dbReference type="ARBA" id="ARBA00022927"/>
    </source>
</evidence>
<evidence type="ECO:0000256" key="1">
    <source>
        <dbReference type="ARBA" id="ARBA00003041"/>
    </source>
</evidence>
<reference evidence="10 11" key="1">
    <citation type="submission" date="2023-07" db="EMBL/GenBank/DDBJ databases">
        <title>Genomic Encyclopedia of Type Strains, Phase IV (KMG-IV): sequencing the most valuable type-strain genomes for metagenomic binning, comparative biology and taxonomic classification.</title>
        <authorList>
            <person name="Goeker M."/>
        </authorList>
    </citation>
    <scope>NUCLEOTIDE SEQUENCE [LARGE SCALE GENOMIC DNA]</scope>
    <source>
        <strain evidence="10 11">DSM 19092</strain>
    </source>
</reference>
<evidence type="ECO:0000256" key="2">
    <source>
        <dbReference type="ARBA" id="ARBA00006602"/>
    </source>
</evidence>